<name>A0ABD0L4W5_9CAEN</name>
<sequence length="87" mass="9727">MSDRQAVTVGPQPEGRSTVSHIHPLGFGAVDDDTIHEWPDDGRKSSLPQGQSWLKPTPTARKPNTIKPKHREASDFRWPSISSETQR</sequence>
<organism evidence="2 3">
    <name type="scientific">Batillaria attramentaria</name>
    <dbReference type="NCBI Taxonomy" id="370345"/>
    <lineage>
        <taxon>Eukaryota</taxon>
        <taxon>Metazoa</taxon>
        <taxon>Spiralia</taxon>
        <taxon>Lophotrochozoa</taxon>
        <taxon>Mollusca</taxon>
        <taxon>Gastropoda</taxon>
        <taxon>Caenogastropoda</taxon>
        <taxon>Sorbeoconcha</taxon>
        <taxon>Cerithioidea</taxon>
        <taxon>Batillariidae</taxon>
        <taxon>Batillaria</taxon>
    </lineage>
</organism>
<dbReference type="EMBL" id="JACVVK020000085">
    <property type="protein sequence ID" value="KAK7494271.1"/>
    <property type="molecule type" value="Genomic_DNA"/>
</dbReference>
<comment type="caution">
    <text evidence="2">The sequence shown here is derived from an EMBL/GenBank/DDBJ whole genome shotgun (WGS) entry which is preliminary data.</text>
</comment>
<reference evidence="2 3" key="1">
    <citation type="journal article" date="2023" name="Sci. Data">
        <title>Genome assembly of the Korean intertidal mud-creeper Batillaria attramentaria.</title>
        <authorList>
            <person name="Patra A.K."/>
            <person name="Ho P.T."/>
            <person name="Jun S."/>
            <person name="Lee S.J."/>
            <person name="Kim Y."/>
            <person name="Won Y.J."/>
        </authorList>
    </citation>
    <scope>NUCLEOTIDE SEQUENCE [LARGE SCALE GENOMIC DNA]</scope>
    <source>
        <strain evidence="2">Wonlab-2016</strain>
    </source>
</reference>
<evidence type="ECO:0000313" key="2">
    <source>
        <dbReference type="EMBL" id="KAK7494271.1"/>
    </source>
</evidence>
<protein>
    <submittedName>
        <fullName evidence="2">Uncharacterized protein</fullName>
    </submittedName>
</protein>
<keyword evidence="3" id="KW-1185">Reference proteome</keyword>
<feature type="compositionally biased region" description="Basic and acidic residues" evidence="1">
    <location>
        <begin position="33"/>
        <end position="44"/>
    </location>
</feature>
<feature type="region of interest" description="Disordered" evidence="1">
    <location>
        <begin position="1"/>
        <end position="87"/>
    </location>
</feature>
<accession>A0ABD0L4W5</accession>
<proteinExistence type="predicted"/>
<gene>
    <name evidence="2" type="ORF">BaRGS_00014553</name>
</gene>
<evidence type="ECO:0000313" key="3">
    <source>
        <dbReference type="Proteomes" id="UP001519460"/>
    </source>
</evidence>
<dbReference type="Proteomes" id="UP001519460">
    <property type="component" value="Unassembled WGS sequence"/>
</dbReference>
<dbReference type="AlphaFoldDB" id="A0ABD0L4W5"/>
<evidence type="ECO:0000256" key="1">
    <source>
        <dbReference type="SAM" id="MobiDB-lite"/>
    </source>
</evidence>